<proteinExistence type="predicted"/>
<sequence>MEPGEPDVDPALLAALRRPKRQREVVELRVSSTSTPRPPRRPSGSQVNMPPAVHVQMAAFSVDSDADGTVTVKLTK</sequence>
<evidence type="ECO:0000313" key="2">
    <source>
        <dbReference type="EMBL" id="MFC4591245.1"/>
    </source>
</evidence>
<organism evidence="2 3">
    <name type="scientific">Sphaerisporangium corydalis</name>
    <dbReference type="NCBI Taxonomy" id="1441875"/>
    <lineage>
        <taxon>Bacteria</taxon>
        <taxon>Bacillati</taxon>
        <taxon>Actinomycetota</taxon>
        <taxon>Actinomycetes</taxon>
        <taxon>Streptosporangiales</taxon>
        <taxon>Streptosporangiaceae</taxon>
        <taxon>Sphaerisporangium</taxon>
    </lineage>
</organism>
<name>A0ABV9ESB2_9ACTN</name>
<dbReference type="RefSeq" id="WP_262844908.1">
    <property type="nucleotide sequence ID" value="NZ_JANZYP010000034.1"/>
</dbReference>
<evidence type="ECO:0000313" key="3">
    <source>
        <dbReference type="Proteomes" id="UP001595891"/>
    </source>
</evidence>
<evidence type="ECO:0000256" key="1">
    <source>
        <dbReference type="SAM" id="MobiDB-lite"/>
    </source>
</evidence>
<accession>A0ABV9ESB2</accession>
<keyword evidence="3" id="KW-1185">Reference proteome</keyword>
<comment type="caution">
    <text evidence="2">The sequence shown here is derived from an EMBL/GenBank/DDBJ whole genome shotgun (WGS) entry which is preliminary data.</text>
</comment>
<gene>
    <name evidence="2" type="ORF">ACFO8L_34490</name>
</gene>
<feature type="region of interest" description="Disordered" evidence="1">
    <location>
        <begin position="1"/>
        <end position="50"/>
    </location>
</feature>
<reference evidence="3" key="1">
    <citation type="journal article" date="2019" name="Int. J. Syst. Evol. Microbiol.">
        <title>The Global Catalogue of Microorganisms (GCM) 10K type strain sequencing project: providing services to taxonomists for standard genome sequencing and annotation.</title>
        <authorList>
            <consortium name="The Broad Institute Genomics Platform"/>
            <consortium name="The Broad Institute Genome Sequencing Center for Infectious Disease"/>
            <person name="Wu L."/>
            <person name="Ma J."/>
        </authorList>
    </citation>
    <scope>NUCLEOTIDE SEQUENCE [LARGE SCALE GENOMIC DNA]</scope>
    <source>
        <strain evidence="3">CCUG 49560</strain>
    </source>
</reference>
<dbReference type="Proteomes" id="UP001595891">
    <property type="component" value="Unassembled WGS sequence"/>
</dbReference>
<protein>
    <submittedName>
        <fullName evidence="2">Uncharacterized protein</fullName>
    </submittedName>
</protein>
<dbReference type="EMBL" id="JBHSFN010000030">
    <property type="protein sequence ID" value="MFC4591245.1"/>
    <property type="molecule type" value="Genomic_DNA"/>
</dbReference>